<keyword evidence="3" id="KW-0804">Transcription</keyword>
<sequence>MEDAVDRRIIAEISEDARATLAQLSEAVGLSTSAVQSRLRRLESRGVIAGYRPILDAEAVGKPLSAFIEITPLDPGQPDNAPELLEPMPEIEACHSIAGNASYMLFARVASPRALEELVNGIRTVANVSTRTTVVLQTYYENRPIAVATEE</sequence>
<dbReference type="AlphaFoldDB" id="A0A9X1LLL2"/>
<reference evidence="5" key="1">
    <citation type="submission" date="2021-04" db="EMBL/GenBank/DDBJ databases">
        <title>Microbacterium tenobrionis sp. nov. and Microbacterium allomyrinae sp. nov., isolated from larvae of Tenobrio molitor and Allomyrina dichotoma, respectively.</title>
        <authorList>
            <person name="Lee S.D."/>
        </authorList>
    </citation>
    <scope>NUCLEOTIDE SEQUENCE</scope>
    <source>
        <strain evidence="5">YMB-B2</strain>
    </source>
</reference>
<dbReference type="GO" id="GO:0043200">
    <property type="term" value="P:response to amino acid"/>
    <property type="evidence" value="ECO:0007669"/>
    <property type="project" value="TreeGrafter"/>
</dbReference>
<evidence type="ECO:0000313" key="6">
    <source>
        <dbReference type="Proteomes" id="UP001139289"/>
    </source>
</evidence>
<dbReference type="InterPro" id="IPR011991">
    <property type="entry name" value="ArsR-like_HTH"/>
</dbReference>
<dbReference type="Pfam" id="PF13412">
    <property type="entry name" value="HTH_24"/>
    <property type="match status" value="1"/>
</dbReference>
<dbReference type="InterPro" id="IPR000485">
    <property type="entry name" value="AsnC-type_HTH_dom"/>
</dbReference>
<dbReference type="PRINTS" id="PR00033">
    <property type="entry name" value="HTHASNC"/>
</dbReference>
<dbReference type="Gene3D" id="1.10.10.10">
    <property type="entry name" value="Winged helix-like DNA-binding domain superfamily/Winged helix DNA-binding domain"/>
    <property type="match status" value="1"/>
</dbReference>
<evidence type="ECO:0000256" key="2">
    <source>
        <dbReference type="ARBA" id="ARBA00023125"/>
    </source>
</evidence>
<evidence type="ECO:0000256" key="1">
    <source>
        <dbReference type="ARBA" id="ARBA00023015"/>
    </source>
</evidence>
<gene>
    <name evidence="5" type="ORF">KEC56_00440</name>
</gene>
<dbReference type="InterPro" id="IPR019885">
    <property type="entry name" value="Tscrpt_reg_HTH_AsnC-type_CS"/>
</dbReference>
<accession>A0A9X1LLL2</accession>
<feature type="domain" description="HTH asnC-type" evidence="4">
    <location>
        <begin position="1"/>
        <end position="63"/>
    </location>
</feature>
<dbReference type="InterPro" id="IPR019888">
    <property type="entry name" value="Tscrpt_reg_AsnC-like"/>
</dbReference>
<keyword evidence="1" id="KW-0805">Transcription regulation</keyword>
<comment type="caution">
    <text evidence="5">The sequence shown here is derived from an EMBL/GenBank/DDBJ whole genome shotgun (WGS) entry which is preliminary data.</text>
</comment>
<dbReference type="GO" id="GO:0005829">
    <property type="term" value="C:cytosol"/>
    <property type="evidence" value="ECO:0007669"/>
    <property type="project" value="TreeGrafter"/>
</dbReference>
<dbReference type="EMBL" id="JAGTTM010000001">
    <property type="protein sequence ID" value="MCC2028009.1"/>
    <property type="molecule type" value="Genomic_DNA"/>
</dbReference>
<proteinExistence type="predicted"/>
<dbReference type="Pfam" id="PF01037">
    <property type="entry name" value="AsnC_trans_reg"/>
    <property type="match status" value="1"/>
</dbReference>
<organism evidence="5 6">
    <name type="scientific">Microbacterium tenebrionis</name>
    <dbReference type="NCBI Taxonomy" id="2830665"/>
    <lineage>
        <taxon>Bacteria</taxon>
        <taxon>Bacillati</taxon>
        <taxon>Actinomycetota</taxon>
        <taxon>Actinomycetes</taxon>
        <taxon>Micrococcales</taxon>
        <taxon>Microbacteriaceae</taxon>
        <taxon>Microbacterium</taxon>
    </lineage>
</organism>
<evidence type="ECO:0000256" key="3">
    <source>
        <dbReference type="ARBA" id="ARBA00023163"/>
    </source>
</evidence>
<evidence type="ECO:0000259" key="4">
    <source>
        <dbReference type="PROSITE" id="PS50956"/>
    </source>
</evidence>
<dbReference type="PROSITE" id="PS00519">
    <property type="entry name" value="HTH_ASNC_1"/>
    <property type="match status" value="1"/>
</dbReference>
<dbReference type="InterPro" id="IPR036390">
    <property type="entry name" value="WH_DNA-bd_sf"/>
</dbReference>
<dbReference type="SUPFAM" id="SSF46785">
    <property type="entry name" value="Winged helix' DNA-binding domain"/>
    <property type="match status" value="1"/>
</dbReference>
<dbReference type="Gene3D" id="3.30.70.920">
    <property type="match status" value="1"/>
</dbReference>
<keyword evidence="2" id="KW-0238">DNA-binding</keyword>
<dbReference type="PANTHER" id="PTHR30154:SF53">
    <property type="entry name" value="HTH-TYPE TRANSCRIPTIONAL REGULATOR LRPC"/>
    <property type="match status" value="1"/>
</dbReference>
<dbReference type="PANTHER" id="PTHR30154">
    <property type="entry name" value="LEUCINE-RESPONSIVE REGULATORY PROTEIN"/>
    <property type="match status" value="1"/>
</dbReference>
<dbReference type="Proteomes" id="UP001139289">
    <property type="component" value="Unassembled WGS sequence"/>
</dbReference>
<dbReference type="InterPro" id="IPR036388">
    <property type="entry name" value="WH-like_DNA-bd_sf"/>
</dbReference>
<dbReference type="PROSITE" id="PS50956">
    <property type="entry name" value="HTH_ASNC_2"/>
    <property type="match status" value="1"/>
</dbReference>
<keyword evidence="6" id="KW-1185">Reference proteome</keyword>
<evidence type="ECO:0000313" key="5">
    <source>
        <dbReference type="EMBL" id="MCC2028009.1"/>
    </source>
</evidence>
<dbReference type="RefSeq" id="WP_175985154.1">
    <property type="nucleotide sequence ID" value="NZ_JAGTTM010000001.1"/>
</dbReference>
<dbReference type="InterPro" id="IPR011008">
    <property type="entry name" value="Dimeric_a/b-barrel"/>
</dbReference>
<dbReference type="GO" id="GO:0043565">
    <property type="term" value="F:sequence-specific DNA binding"/>
    <property type="evidence" value="ECO:0007669"/>
    <property type="project" value="InterPro"/>
</dbReference>
<protein>
    <submittedName>
        <fullName evidence="5">Lrp/AsnC family transcriptional regulator</fullName>
    </submittedName>
</protein>
<dbReference type="CDD" id="cd00090">
    <property type="entry name" value="HTH_ARSR"/>
    <property type="match status" value="1"/>
</dbReference>
<dbReference type="InterPro" id="IPR019887">
    <property type="entry name" value="Tscrpt_reg_AsnC/Lrp_C"/>
</dbReference>
<dbReference type="SMART" id="SM00344">
    <property type="entry name" value="HTH_ASNC"/>
    <property type="match status" value="1"/>
</dbReference>
<dbReference type="SUPFAM" id="SSF54909">
    <property type="entry name" value="Dimeric alpha+beta barrel"/>
    <property type="match status" value="1"/>
</dbReference>
<name>A0A9X1LLL2_9MICO</name>